<evidence type="ECO:0000259" key="9">
    <source>
        <dbReference type="SMART" id="SM00134"/>
    </source>
</evidence>
<keyword evidence="7" id="KW-0325">Glycoprotein</keyword>
<evidence type="ECO:0000256" key="4">
    <source>
        <dbReference type="ARBA" id="ARBA00022525"/>
    </source>
</evidence>
<evidence type="ECO:0000256" key="8">
    <source>
        <dbReference type="SAM" id="SignalP"/>
    </source>
</evidence>
<dbReference type="InterPro" id="IPR035076">
    <property type="entry name" value="Toxin/TOLIP"/>
</dbReference>
<keyword evidence="3" id="KW-1003">Cell membrane</keyword>
<keyword evidence="5 8" id="KW-0732">Signal</keyword>
<evidence type="ECO:0000256" key="2">
    <source>
        <dbReference type="ARBA" id="ARBA00004613"/>
    </source>
</evidence>
<feature type="chain" id="PRO_5022902544" description="UPAR/Ly6 domain-containing protein" evidence="8">
    <location>
        <begin position="33"/>
        <end position="222"/>
    </location>
</feature>
<protein>
    <recommendedName>
        <fullName evidence="9">UPAR/Ly6 domain-containing protein</fullName>
    </recommendedName>
</protein>
<dbReference type="PANTHER" id="PTHR20914">
    <property type="entry name" value="LY6/PLAUR DOMAIN-CONTAINING PROTEIN 8"/>
    <property type="match status" value="1"/>
</dbReference>
<comment type="subcellular location">
    <subcellularLocation>
        <location evidence="1">Cell membrane</location>
    </subcellularLocation>
    <subcellularLocation>
        <location evidence="2">Secreted</location>
    </subcellularLocation>
</comment>
<comment type="caution">
    <text evidence="10">The sequence shown here is derived from an EMBL/GenBank/DDBJ whole genome shotgun (WGS) entry which is preliminary data.</text>
</comment>
<gene>
    <name evidence="10" type="ORF">D4764_10G0004160</name>
</gene>
<keyword evidence="4" id="KW-0964">Secreted</keyword>
<dbReference type="Pfam" id="PF00021">
    <property type="entry name" value="UPAR_LY6"/>
    <property type="match status" value="1"/>
</dbReference>
<dbReference type="AlphaFoldDB" id="A0A5C6PKI1"/>
<feature type="domain" description="UPAR/Ly6" evidence="9">
    <location>
        <begin position="129"/>
        <end position="213"/>
    </location>
</feature>
<feature type="domain" description="UPAR/Ly6" evidence="9">
    <location>
        <begin position="33"/>
        <end position="125"/>
    </location>
</feature>
<evidence type="ECO:0000256" key="7">
    <source>
        <dbReference type="ARBA" id="ARBA00023180"/>
    </source>
</evidence>
<reference evidence="10 11" key="1">
    <citation type="submission" date="2019-04" db="EMBL/GenBank/DDBJ databases">
        <title>Chromosome genome assembly for Takifugu flavidus.</title>
        <authorList>
            <person name="Xiao S."/>
        </authorList>
    </citation>
    <scope>NUCLEOTIDE SEQUENCE [LARGE SCALE GENOMIC DNA]</scope>
    <source>
        <strain evidence="10">HTHZ2018</strain>
        <tissue evidence="10">Muscle</tissue>
    </source>
</reference>
<dbReference type="SUPFAM" id="SSF57302">
    <property type="entry name" value="Snake toxin-like"/>
    <property type="match status" value="2"/>
</dbReference>
<dbReference type="SMART" id="SM00134">
    <property type="entry name" value="LU"/>
    <property type="match status" value="2"/>
</dbReference>
<evidence type="ECO:0000256" key="5">
    <source>
        <dbReference type="ARBA" id="ARBA00022729"/>
    </source>
</evidence>
<keyword evidence="6" id="KW-0472">Membrane</keyword>
<accession>A0A5C6PKI1</accession>
<evidence type="ECO:0000256" key="3">
    <source>
        <dbReference type="ARBA" id="ARBA00022475"/>
    </source>
</evidence>
<sequence>MRRNCNSPVFKVDKMHLLVLVFGIVLLPKAYTLNCNKCVPGPSGTCTSSEKACPSSKYLCGAMRIVSFAGGSKLADIPMKSCFLPEECVESSINFGLYRIVISTACCKSDLCNTQHAPEPSKSVPNGKKCYHCNGQTCTGTLPCQGSEDYCISKPVTREGKKTMVKGCATKQICSHVINPQIKAAIDGEISCCQGDYCNSAISTSASLLLLVAPLISFVMFS</sequence>
<dbReference type="Proteomes" id="UP000324091">
    <property type="component" value="Chromosome 10"/>
</dbReference>
<dbReference type="PANTHER" id="PTHR20914:SF26">
    <property type="entry name" value="PHOSPHOLIPASE A2 INHIBITOR CNF-LIKE"/>
    <property type="match status" value="1"/>
</dbReference>
<dbReference type="Gene3D" id="2.10.60.10">
    <property type="entry name" value="CD59"/>
    <property type="match status" value="2"/>
</dbReference>
<dbReference type="InterPro" id="IPR050918">
    <property type="entry name" value="CNF-like_PLA2_Inhibitor"/>
</dbReference>
<name>A0A5C6PKI1_9TELE</name>
<dbReference type="GO" id="GO:0005576">
    <property type="term" value="C:extracellular region"/>
    <property type="evidence" value="ECO:0007669"/>
    <property type="project" value="UniProtKB-SubCell"/>
</dbReference>
<evidence type="ECO:0000256" key="1">
    <source>
        <dbReference type="ARBA" id="ARBA00004236"/>
    </source>
</evidence>
<evidence type="ECO:0000256" key="6">
    <source>
        <dbReference type="ARBA" id="ARBA00023136"/>
    </source>
</evidence>
<feature type="signal peptide" evidence="8">
    <location>
        <begin position="1"/>
        <end position="32"/>
    </location>
</feature>
<dbReference type="InterPro" id="IPR016054">
    <property type="entry name" value="LY6_UPA_recep-like"/>
</dbReference>
<evidence type="ECO:0000313" key="10">
    <source>
        <dbReference type="EMBL" id="TWW79386.1"/>
    </source>
</evidence>
<organism evidence="10 11">
    <name type="scientific">Takifugu flavidus</name>
    <name type="common">sansaifugu</name>
    <dbReference type="NCBI Taxonomy" id="433684"/>
    <lineage>
        <taxon>Eukaryota</taxon>
        <taxon>Metazoa</taxon>
        <taxon>Chordata</taxon>
        <taxon>Craniata</taxon>
        <taxon>Vertebrata</taxon>
        <taxon>Euteleostomi</taxon>
        <taxon>Actinopterygii</taxon>
        <taxon>Neopterygii</taxon>
        <taxon>Teleostei</taxon>
        <taxon>Neoteleostei</taxon>
        <taxon>Acanthomorphata</taxon>
        <taxon>Eupercaria</taxon>
        <taxon>Tetraodontiformes</taxon>
        <taxon>Tetradontoidea</taxon>
        <taxon>Tetraodontidae</taxon>
        <taxon>Takifugu</taxon>
    </lineage>
</organism>
<dbReference type="GO" id="GO:0005886">
    <property type="term" value="C:plasma membrane"/>
    <property type="evidence" value="ECO:0007669"/>
    <property type="project" value="UniProtKB-SubCell"/>
</dbReference>
<keyword evidence="11" id="KW-1185">Reference proteome</keyword>
<proteinExistence type="predicted"/>
<dbReference type="EMBL" id="RHFK02000002">
    <property type="protein sequence ID" value="TWW79386.1"/>
    <property type="molecule type" value="Genomic_DNA"/>
</dbReference>
<evidence type="ECO:0000313" key="11">
    <source>
        <dbReference type="Proteomes" id="UP000324091"/>
    </source>
</evidence>
<dbReference type="Pfam" id="PF00087">
    <property type="entry name" value="Toxin_TOLIP"/>
    <property type="match status" value="1"/>
</dbReference>
<dbReference type="InterPro" id="IPR045860">
    <property type="entry name" value="Snake_toxin-like_sf"/>
</dbReference>